<accession>A0A9D4WHH0</accession>
<sequence>MSTGYTSKTFVPVVLEGTEPVSIEARMENNARRSKGQNGFPARLKDCELFQDNVINDDGDPVHFALMDEYKPIKMEEALNDPKWICSIKEELESIKFYKSKKGLLIHQISQ</sequence>
<dbReference type="Proteomes" id="UP001058974">
    <property type="component" value="Chromosome 6"/>
</dbReference>
<protein>
    <submittedName>
        <fullName evidence="1">Uncharacterized protein</fullName>
    </submittedName>
</protein>
<organism evidence="1 2">
    <name type="scientific">Pisum sativum</name>
    <name type="common">Garden pea</name>
    <name type="synonym">Lathyrus oleraceus</name>
    <dbReference type="NCBI Taxonomy" id="3888"/>
    <lineage>
        <taxon>Eukaryota</taxon>
        <taxon>Viridiplantae</taxon>
        <taxon>Streptophyta</taxon>
        <taxon>Embryophyta</taxon>
        <taxon>Tracheophyta</taxon>
        <taxon>Spermatophyta</taxon>
        <taxon>Magnoliopsida</taxon>
        <taxon>eudicotyledons</taxon>
        <taxon>Gunneridae</taxon>
        <taxon>Pentapetalae</taxon>
        <taxon>rosids</taxon>
        <taxon>fabids</taxon>
        <taxon>Fabales</taxon>
        <taxon>Fabaceae</taxon>
        <taxon>Papilionoideae</taxon>
        <taxon>50 kb inversion clade</taxon>
        <taxon>NPAAA clade</taxon>
        <taxon>Hologalegina</taxon>
        <taxon>IRL clade</taxon>
        <taxon>Fabeae</taxon>
        <taxon>Lathyrus</taxon>
    </lineage>
</organism>
<dbReference type="Gramene" id="Psat06G0616500-T1">
    <property type="protein sequence ID" value="KAI5401583.1"/>
    <property type="gene ID" value="KIW84_066165"/>
</dbReference>
<evidence type="ECO:0000313" key="1">
    <source>
        <dbReference type="EMBL" id="KAI5401583.1"/>
    </source>
</evidence>
<keyword evidence="2" id="KW-1185">Reference proteome</keyword>
<dbReference type="AlphaFoldDB" id="A0A9D4WHH0"/>
<gene>
    <name evidence="1" type="ORF">KIW84_066165</name>
</gene>
<comment type="caution">
    <text evidence="1">The sequence shown here is derived from an EMBL/GenBank/DDBJ whole genome shotgun (WGS) entry which is preliminary data.</text>
</comment>
<reference evidence="1 2" key="1">
    <citation type="journal article" date="2022" name="Nat. Genet.">
        <title>Improved pea reference genome and pan-genome highlight genomic features and evolutionary characteristics.</title>
        <authorList>
            <person name="Yang T."/>
            <person name="Liu R."/>
            <person name="Luo Y."/>
            <person name="Hu S."/>
            <person name="Wang D."/>
            <person name="Wang C."/>
            <person name="Pandey M.K."/>
            <person name="Ge S."/>
            <person name="Xu Q."/>
            <person name="Li N."/>
            <person name="Li G."/>
            <person name="Huang Y."/>
            <person name="Saxena R.K."/>
            <person name="Ji Y."/>
            <person name="Li M."/>
            <person name="Yan X."/>
            <person name="He Y."/>
            <person name="Liu Y."/>
            <person name="Wang X."/>
            <person name="Xiang C."/>
            <person name="Varshney R.K."/>
            <person name="Ding H."/>
            <person name="Gao S."/>
            <person name="Zong X."/>
        </authorList>
    </citation>
    <scope>NUCLEOTIDE SEQUENCE [LARGE SCALE GENOMIC DNA]</scope>
    <source>
        <strain evidence="1 2">cv. Zhongwan 6</strain>
    </source>
</reference>
<evidence type="ECO:0000313" key="2">
    <source>
        <dbReference type="Proteomes" id="UP001058974"/>
    </source>
</evidence>
<dbReference type="EMBL" id="JAMSHJ010000006">
    <property type="protein sequence ID" value="KAI5401583.1"/>
    <property type="molecule type" value="Genomic_DNA"/>
</dbReference>
<name>A0A9D4WHH0_PEA</name>
<proteinExistence type="predicted"/>